<dbReference type="InParanoid" id="E2AAL6"/>
<gene>
    <name evidence="1" type="ORF">EAG_08814</name>
</gene>
<protein>
    <submittedName>
        <fullName evidence="1">Uncharacterized protein</fullName>
    </submittedName>
</protein>
<feature type="non-terminal residue" evidence="1">
    <location>
        <position position="46"/>
    </location>
</feature>
<accession>E2AAL6</accession>
<evidence type="ECO:0000313" key="1">
    <source>
        <dbReference type="EMBL" id="EFN69523.1"/>
    </source>
</evidence>
<dbReference type="Proteomes" id="UP000000311">
    <property type="component" value="Unassembled WGS sequence"/>
</dbReference>
<keyword evidence="2" id="KW-1185">Reference proteome</keyword>
<dbReference type="EMBL" id="GL438129">
    <property type="protein sequence ID" value="EFN69523.1"/>
    <property type="molecule type" value="Genomic_DNA"/>
</dbReference>
<proteinExistence type="predicted"/>
<name>E2AAL6_CAMFO</name>
<evidence type="ECO:0000313" key="2">
    <source>
        <dbReference type="Proteomes" id="UP000000311"/>
    </source>
</evidence>
<organism evidence="2">
    <name type="scientific">Camponotus floridanus</name>
    <name type="common">Florida carpenter ant</name>
    <dbReference type="NCBI Taxonomy" id="104421"/>
    <lineage>
        <taxon>Eukaryota</taxon>
        <taxon>Metazoa</taxon>
        <taxon>Ecdysozoa</taxon>
        <taxon>Arthropoda</taxon>
        <taxon>Hexapoda</taxon>
        <taxon>Insecta</taxon>
        <taxon>Pterygota</taxon>
        <taxon>Neoptera</taxon>
        <taxon>Endopterygota</taxon>
        <taxon>Hymenoptera</taxon>
        <taxon>Apocrita</taxon>
        <taxon>Aculeata</taxon>
        <taxon>Formicoidea</taxon>
        <taxon>Formicidae</taxon>
        <taxon>Formicinae</taxon>
        <taxon>Camponotus</taxon>
    </lineage>
</organism>
<reference evidence="1 2" key="1">
    <citation type="journal article" date="2010" name="Science">
        <title>Genomic comparison of the ants Camponotus floridanus and Harpegnathos saltator.</title>
        <authorList>
            <person name="Bonasio R."/>
            <person name="Zhang G."/>
            <person name="Ye C."/>
            <person name="Mutti N.S."/>
            <person name="Fang X."/>
            <person name="Qin N."/>
            <person name="Donahue G."/>
            <person name="Yang P."/>
            <person name="Li Q."/>
            <person name="Li C."/>
            <person name="Zhang P."/>
            <person name="Huang Z."/>
            <person name="Berger S.L."/>
            <person name="Reinberg D."/>
            <person name="Wang J."/>
            <person name="Liebig J."/>
        </authorList>
    </citation>
    <scope>NUCLEOTIDE SEQUENCE [LARGE SCALE GENOMIC DNA]</scope>
    <source>
        <strain evidence="2">C129</strain>
    </source>
</reference>
<sequence>RHWSLRSLAARTGIPYTTVQSIVRDEMKMRKVLGKWVPHVARVERK</sequence>
<feature type="non-terminal residue" evidence="1">
    <location>
        <position position="1"/>
    </location>
</feature>
<dbReference type="AlphaFoldDB" id="E2AAL6"/>